<feature type="compositionally biased region" description="Polar residues" evidence="5">
    <location>
        <begin position="84"/>
        <end position="95"/>
    </location>
</feature>
<keyword evidence="3 4" id="KW-0378">Hydrolase</keyword>
<dbReference type="PANTHER" id="PTHR11559">
    <property type="entry name" value="CARBOXYLESTERASE"/>
    <property type="match status" value="1"/>
</dbReference>
<accession>A0A5B0REW9</accession>
<dbReference type="InterPro" id="IPR019826">
    <property type="entry name" value="Carboxylesterase_B_AS"/>
</dbReference>
<dbReference type="GO" id="GO:0016787">
    <property type="term" value="F:hydrolase activity"/>
    <property type="evidence" value="ECO:0007669"/>
    <property type="project" value="UniProtKB-KW"/>
</dbReference>
<evidence type="ECO:0000313" key="8">
    <source>
        <dbReference type="Proteomes" id="UP000325313"/>
    </source>
</evidence>
<feature type="region of interest" description="Disordered" evidence="5">
    <location>
        <begin position="120"/>
        <end position="139"/>
    </location>
</feature>
<dbReference type="EMBL" id="VDEP01000204">
    <property type="protein sequence ID" value="KAA1124270.1"/>
    <property type="molecule type" value="Genomic_DNA"/>
</dbReference>
<keyword evidence="4" id="KW-0732">Signal</keyword>
<dbReference type="InterPro" id="IPR019819">
    <property type="entry name" value="Carboxylesterase_B_CS"/>
</dbReference>
<evidence type="ECO:0000256" key="5">
    <source>
        <dbReference type="SAM" id="MobiDB-lite"/>
    </source>
</evidence>
<evidence type="ECO:0000256" key="1">
    <source>
        <dbReference type="ARBA" id="ARBA00005964"/>
    </source>
</evidence>
<dbReference type="SUPFAM" id="SSF53474">
    <property type="entry name" value="alpha/beta-Hydrolases"/>
    <property type="match status" value="1"/>
</dbReference>
<evidence type="ECO:0000313" key="7">
    <source>
        <dbReference type="EMBL" id="KAA1124270.1"/>
    </source>
</evidence>
<dbReference type="InterPro" id="IPR002018">
    <property type="entry name" value="CarbesteraseB"/>
</dbReference>
<dbReference type="FunFam" id="3.40.50.1820:FF:000723">
    <property type="entry name" value="Carboxylic ester hydrolase"/>
    <property type="match status" value="1"/>
</dbReference>
<feature type="domain" description="Carboxylesterase type B" evidence="6">
    <location>
        <begin position="138"/>
        <end position="670"/>
    </location>
</feature>
<dbReference type="EC" id="3.1.1.-" evidence="4"/>
<feature type="compositionally biased region" description="Polar residues" evidence="5">
    <location>
        <begin position="124"/>
        <end position="139"/>
    </location>
</feature>
<evidence type="ECO:0000259" key="6">
    <source>
        <dbReference type="Pfam" id="PF00135"/>
    </source>
</evidence>
<evidence type="ECO:0000256" key="2">
    <source>
        <dbReference type="ARBA" id="ARBA00010515"/>
    </source>
</evidence>
<comment type="similarity">
    <text evidence="1 4">Belongs to the type-B carboxylesterase/lipase family.</text>
</comment>
<comment type="similarity">
    <text evidence="2">Belongs to the 'GDXG' lipolytic enzyme family.</text>
</comment>
<organism evidence="7 8">
    <name type="scientific">Puccinia graminis f. sp. tritici</name>
    <dbReference type="NCBI Taxonomy" id="56615"/>
    <lineage>
        <taxon>Eukaryota</taxon>
        <taxon>Fungi</taxon>
        <taxon>Dikarya</taxon>
        <taxon>Basidiomycota</taxon>
        <taxon>Pucciniomycotina</taxon>
        <taxon>Pucciniomycetes</taxon>
        <taxon>Pucciniales</taxon>
        <taxon>Pucciniaceae</taxon>
        <taxon>Puccinia</taxon>
    </lineage>
</organism>
<feature type="compositionally biased region" description="Polar residues" evidence="5">
    <location>
        <begin position="43"/>
        <end position="58"/>
    </location>
</feature>
<dbReference type="Proteomes" id="UP000325313">
    <property type="component" value="Unassembled WGS sequence"/>
</dbReference>
<protein>
    <recommendedName>
        <fullName evidence="4">Carboxylic ester hydrolase</fullName>
        <ecNumber evidence="4">3.1.1.-</ecNumber>
    </recommendedName>
</protein>
<dbReference type="Pfam" id="PF00135">
    <property type="entry name" value="COesterase"/>
    <property type="match status" value="1"/>
</dbReference>
<dbReference type="InterPro" id="IPR002168">
    <property type="entry name" value="Lipase_GDXG_HIS_AS"/>
</dbReference>
<dbReference type="InterPro" id="IPR029058">
    <property type="entry name" value="AB_hydrolase_fold"/>
</dbReference>
<dbReference type="PROSITE" id="PS00122">
    <property type="entry name" value="CARBOXYLESTERASE_B_1"/>
    <property type="match status" value="1"/>
</dbReference>
<sequence length="698" mass="77813">MTPMKLPWGSRNLKTFITLIFAFNILLCLSLSSQPDSKDHHISPSSSPDTPRSQSQGVQEKKSPPSSKKPLAPKLPRPKPPAQEDQQSPPKSKTSPKQEAHLPKKKSAQLVAKQAVNHTEKTWSNHTSPTSSHPNPLSVLTTSGRYLGFTNQSRHSVDTWLGVRYAKPPIDDLRFRAPVILDKNQLDDGKLQLAFEFGDACPQPPFNPPLEPEVDISEDCLYLNVYRPSNVTHHSLLPVLVWIHGGGYTYGTGASTDGAVLVSSSFDLDKPIIFVSMNYRLGPFGFLNTEDLPVDDLQVGLKDQIACLKWLKLNIKAFGGDPRKITLWGQSAGAIAVSTLVTYLYDTPHATLFRAAIMDSGSPTSHTVPPVYVYDRAGMPYTLLVNGTGCDAPSTAEKGRRKSRKSRSTQVDRLECLRDLEYNVLLNASMTLLQTLPFSRQVTTWGPSYKAGSLIDRRPSERLIDGDFIKIPMILGTNKDEGARAAAGPSLGFHGPLEDSDTYFESYMTNTSILDFERIDKEVYKKVGELYPDEPSLGSPFDTGNTTFGLPRIFKRMAAWYGDLHYQAPKRFWAHYASPHQPVYVYYFDGPAASNDPSSGGVSHSSELPLIFGNIDEEDLPVIEIKETRALAERVRNRYISFAYELNPGDDWPAYTPRAKRVMRFNKKIVHGELIEDDWRAEQLSYLNSEAAQDTYLT</sequence>
<feature type="signal peptide" evidence="4">
    <location>
        <begin position="1"/>
        <end position="32"/>
    </location>
</feature>
<name>A0A5B0REW9_PUCGR</name>
<dbReference type="PROSITE" id="PS00941">
    <property type="entry name" value="CARBOXYLESTERASE_B_2"/>
    <property type="match status" value="1"/>
</dbReference>
<dbReference type="PROSITE" id="PS01173">
    <property type="entry name" value="LIPASE_GDXG_HIS"/>
    <property type="match status" value="1"/>
</dbReference>
<proteinExistence type="inferred from homology"/>
<dbReference type="Gene3D" id="3.40.50.1820">
    <property type="entry name" value="alpha/beta hydrolase"/>
    <property type="match status" value="1"/>
</dbReference>
<dbReference type="AlphaFoldDB" id="A0A5B0REW9"/>
<gene>
    <name evidence="7" type="ORF">PGTUg99_050146</name>
</gene>
<reference evidence="7 8" key="1">
    <citation type="submission" date="2019-05" db="EMBL/GenBank/DDBJ databases">
        <title>Emergence of the Ug99 lineage of the wheat stem rust pathogen through somatic hybridization.</title>
        <authorList>
            <person name="Li F."/>
            <person name="Upadhyaya N.M."/>
            <person name="Sperschneider J."/>
            <person name="Matny O."/>
            <person name="Nguyen-Phuc H."/>
            <person name="Mago R."/>
            <person name="Raley C."/>
            <person name="Miller M.E."/>
            <person name="Silverstein K.A.T."/>
            <person name="Henningsen E."/>
            <person name="Hirsch C.D."/>
            <person name="Visser B."/>
            <person name="Pretorius Z.A."/>
            <person name="Steffenson B.J."/>
            <person name="Schwessinger B."/>
            <person name="Dodds P.N."/>
            <person name="Figueroa M."/>
        </authorList>
    </citation>
    <scope>NUCLEOTIDE SEQUENCE [LARGE SCALE GENOMIC DNA]</scope>
    <source>
        <strain evidence="7 8">Ug99</strain>
    </source>
</reference>
<dbReference type="InterPro" id="IPR050309">
    <property type="entry name" value="Type-B_Carboxylest/Lipase"/>
</dbReference>
<evidence type="ECO:0000256" key="3">
    <source>
        <dbReference type="ARBA" id="ARBA00022801"/>
    </source>
</evidence>
<comment type="caution">
    <text evidence="7">The sequence shown here is derived from an EMBL/GenBank/DDBJ whole genome shotgun (WGS) entry which is preliminary data.</text>
</comment>
<evidence type="ECO:0000256" key="4">
    <source>
        <dbReference type="RuleBase" id="RU361235"/>
    </source>
</evidence>
<feature type="chain" id="PRO_5023154475" description="Carboxylic ester hydrolase" evidence="4">
    <location>
        <begin position="33"/>
        <end position="698"/>
    </location>
</feature>
<feature type="region of interest" description="Disordered" evidence="5">
    <location>
        <begin position="34"/>
        <end position="115"/>
    </location>
</feature>